<dbReference type="Proteomes" id="UP000053558">
    <property type="component" value="Unassembled WGS sequence"/>
</dbReference>
<dbReference type="KEGG" id="cput:CONPUDRAFT_150632"/>
<keyword evidence="1" id="KW-0064">Aspartyl protease</keyword>
<dbReference type="EMBL" id="JH711574">
    <property type="protein sequence ID" value="EIW85857.1"/>
    <property type="molecule type" value="Genomic_DNA"/>
</dbReference>
<reference evidence="4" key="1">
    <citation type="journal article" date="2012" name="Science">
        <title>The Paleozoic origin of enzymatic lignin decomposition reconstructed from 31 fungal genomes.</title>
        <authorList>
            <person name="Floudas D."/>
            <person name="Binder M."/>
            <person name="Riley R."/>
            <person name="Barry K."/>
            <person name="Blanchette R.A."/>
            <person name="Henrissat B."/>
            <person name="Martinez A.T."/>
            <person name="Otillar R."/>
            <person name="Spatafora J.W."/>
            <person name="Yadav J.S."/>
            <person name="Aerts A."/>
            <person name="Benoit I."/>
            <person name="Boyd A."/>
            <person name="Carlson A."/>
            <person name="Copeland A."/>
            <person name="Coutinho P.M."/>
            <person name="de Vries R.P."/>
            <person name="Ferreira P."/>
            <person name="Findley K."/>
            <person name="Foster B."/>
            <person name="Gaskell J."/>
            <person name="Glotzer D."/>
            <person name="Gorecki P."/>
            <person name="Heitman J."/>
            <person name="Hesse C."/>
            <person name="Hori C."/>
            <person name="Igarashi K."/>
            <person name="Jurgens J.A."/>
            <person name="Kallen N."/>
            <person name="Kersten P."/>
            <person name="Kohler A."/>
            <person name="Kuees U."/>
            <person name="Kumar T.K.A."/>
            <person name="Kuo A."/>
            <person name="LaButti K."/>
            <person name="Larrondo L.F."/>
            <person name="Lindquist E."/>
            <person name="Ling A."/>
            <person name="Lombard V."/>
            <person name="Lucas S."/>
            <person name="Lundell T."/>
            <person name="Martin R."/>
            <person name="McLaughlin D.J."/>
            <person name="Morgenstern I."/>
            <person name="Morin E."/>
            <person name="Murat C."/>
            <person name="Nagy L.G."/>
            <person name="Nolan M."/>
            <person name="Ohm R.A."/>
            <person name="Patyshakuliyeva A."/>
            <person name="Rokas A."/>
            <person name="Ruiz-Duenas F.J."/>
            <person name="Sabat G."/>
            <person name="Salamov A."/>
            <person name="Samejima M."/>
            <person name="Schmutz J."/>
            <person name="Slot J.C."/>
            <person name="St John F."/>
            <person name="Stenlid J."/>
            <person name="Sun H."/>
            <person name="Sun S."/>
            <person name="Syed K."/>
            <person name="Tsang A."/>
            <person name="Wiebenga A."/>
            <person name="Young D."/>
            <person name="Pisabarro A."/>
            <person name="Eastwood D.C."/>
            <person name="Martin F."/>
            <person name="Cullen D."/>
            <person name="Grigoriev I.V."/>
            <person name="Hibbett D.S."/>
        </authorList>
    </citation>
    <scope>NUCLEOTIDE SEQUENCE [LARGE SCALE GENOMIC DNA]</scope>
    <source>
        <strain evidence="4">RWD-64-598 SS2</strain>
    </source>
</reference>
<accession>A0A5M3N3H7</accession>
<dbReference type="SUPFAM" id="SSF50630">
    <property type="entry name" value="Acid proteases"/>
    <property type="match status" value="1"/>
</dbReference>
<dbReference type="Gene3D" id="2.40.70.10">
    <property type="entry name" value="Acid Proteases"/>
    <property type="match status" value="2"/>
</dbReference>
<dbReference type="GeneID" id="19202727"/>
<evidence type="ECO:0000313" key="3">
    <source>
        <dbReference type="EMBL" id="EIW85857.1"/>
    </source>
</evidence>
<organism evidence="3 4">
    <name type="scientific">Coniophora puteana (strain RWD-64-598)</name>
    <name type="common">Brown rot fungus</name>
    <dbReference type="NCBI Taxonomy" id="741705"/>
    <lineage>
        <taxon>Eukaryota</taxon>
        <taxon>Fungi</taxon>
        <taxon>Dikarya</taxon>
        <taxon>Basidiomycota</taxon>
        <taxon>Agaricomycotina</taxon>
        <taxon>Agaricomycetes</taxon>
        <taxon>Agaricomycetidae</taxon>
        <taxon>Boletales</taxon>
        <taxon>Coniophorineae</taxon>
        <taxon>Coniophoraceae</taxon>
        <taxon>Coniophora</taxon>
    </lineage>
</organism>
<comment type="caution">
    <text evidence="3">The sequence shown here is derived from an EMBL/GenBank/DDBJ whole genome shotgun (WGS) entry which is preliminary data.</text>
</comment>
<keyword evidence="1" id="KW-0645">Protease</keyword>
<sequence length="274" mass="29475">MLLIDTGSSNTWVGTDQLYTPTSTSTDTGNTVQVSYGSGLFSGEDPSASLPPPRASPVSTGILGVSPTDLTSGTVSNTDTVPTVTDNLYSAGTISTEVLGIYYAPAAGSDSTGEPSFSSVESGHEQDDGQSTAQRRSWTQLLVSLTPALRHYTDPHRFRCLLEIPYSSLSDLNFKIGGTTYALNANAQIWPRVRARERTAWRATHCHVPRGAGALLARGFSGVWHGAGDAAAAAACGKERVAVVWGGGVEEYRCWCWYKWWWWWASIEPGHVAR</sequence>
<evidence type="ECO:0000256" key="2">
    <source>
        <dbReference type="SAM" id="MobiDB-lite"/>
    </source>
</evidence>
<feature type="region of interest" description="Disordered" evidence="2">
    <location>
        <begin position="112"/>
        <end position="135"/>
    </location>
</feature>
<name>A0A5M3N3H7_CONPW</name>
<keyword evidence="4" id="KW-1185">Reference proteome</keyword>
<dbReference type="OrthoDB" id="660550at2759"/>
<dbReference type="PROSITE" id="PS00141">
    <property type="entry name" value="ASP_PROTEASE"/>
    <property type="match status" value="1"/>
</dbReference>
<evidence type="ECO:0000313" key="4">
    <source>
        <dbReference type="Proteomes" id="UP000053558"/>
    </source>
</evidence>
<dbReference type="RefSeq" id="XP_007765197.1">
    <property type="nucleotide sequence ID" value="XM_007767007.1"/>
</dbReference>
<dbReference type="GO" id="GO:0006508">
    <property type="term" value="P:proteolysis"/>
    <property type="evidence" value="ECO:0007669"/>
    <property type="project" value="InterPro"/>
</dbReference>
<dbReference type="AlphaFoldDB" id="A0A5M3N3H7"/>
<protein>
    <recommendedName>
        <fullName evidence="5">Acid protease</fullName>
    </recommendedName>
</protein>
<dbReference type="InterPro" id="IPR001969">
    <property type="entry name" value="Aspartic_peptidase_AS"/>
</dbReference>
<gene>
    <name evidence="3" type="ORF">CONPUDRAFT_150632</name>
</gene>
<dbReference type="GO" id="GO:0004190">
    <property type="term" value="F:aspartic-type endopeptidase activity"/>
    <property type="evidence" value="ECO:0007669"/>
    <property type="project" value="UniProtKB-KW"/>
</dbReference>
<keyword evidence="1" id="KW-0378">Hydrolase</keyword>
<proteinExistence type="predicted"/>
<dbReference type="InterPro" id="IPR021109">
    <property type="entry name" value="Peptidase_aspartic_dom_sf"/>
</dbReference>
<evidence type="ECO:0008006" key="5">
    <source>
        <dbReference type="Google" id="ProtNLM"/>
    </source>
</evidence>
<evidence type="ECO:0000256" key="1">
    <source>
        <dbReference type="ARBA" id="ARBA00022750"/>
    </source>
</evidence>
<feature type="compositionally biased region" description="Polar residues" evidence="2">
    <location>
        <begin position="112"/>
        <end position="121"/>
    </location>
</feature>